<keyword evidence="3" id="KW-1185">Reference proteome</keyword>
<dbReference type="RefSeq" id="WP_206292094.1">
    <property type="nucleotide sequence ID" value="NZ_CP063458.1"/>
</dbReference>
<evidence type="ECO:0000256" key="1">
    <source>
        <dbReference type="SAM" id="Phobius"/>
    </source>
</evidence>
<dbReference type="Proteomes" id="UP000593765">
    <property type="component" value="Chromosome"/>
</dbReference>
<name>A0A7M2WUB4_9BACT</name>
<feature type="transmembrane region" description="Helical" evidence="1">
    <location>
        <begin position="86"/>
        <end position="106"/>
    </location>
</feature>
<organism evidence="2 3">
    <name type="scientific">Humisphaera borealis</name>
    <dbReference type="NCBI Taxonomy" id="2807512"/>
    <lineage>
        <taxon>Bacteria</taxon>
        <taxon>Pseudomonadati</taxon>
        <taxon>Planctomycetota</taxon>
        <taxon>Phycisphaerae</taxon>
        <taxon>Tepidisphaerales</taxon>
        <taxon>Tepidisphaeraceae</taxon>
        <taxon>Humisphaera</taxon>
    </lineage>
</organism>
<feature type="transmembrane region" description="Helical" evidence="1">
    <location>
        <begin position="44"/>
        <end position="65"/>
    </location>
</feature>
<protein>
    <submittedName>
        <fullName evidence="2">Uncharacterized protein</fullName>
    </submittedName>
</protein>
<feature type="transmembrane region" description="Helical" evidence="1">
    <location>
        <begin position="12"/>
        <end position="32"/>
    </location>
</feature>
<dbReference type="EMBL" id="CP063458">
    <property type="protein sequence ID" value="QOV89076.1"/>
    <property type="molecule type" value="Genomic_DNA"/>
</dbReference>
<evidence type="ECO:0000313" key="2">
    <source>
        <dbReference type="EMBL" id="QOV89076.1"/>
    </source>
</evidence>
<reference evidence="2 3" key="1">
    <citation type="submission" date="2020-10" db="EMBL/GenBank/DDBJ databases">
        <title>Wide distribution of Phycisphaera-like planctomycetes from WD2101 soil group in peatlands and genome analysis of the first cultivated representative.</title>
        <authorList>
            <person name="Dedysh S.N."/>
            <person name="Beletsky A.V."/>
            <person name="Ivanova A."/>
            <person name="Kulichevskaya I.S."/>
            <person name="Suzina N.E."/>
            <person name="Philippov D.A."/>
            <person name="Rakitin A.L."/>
            <person name="Mardanov A.V."/>
            <person name="Ravin N.V."/>
        </authorList>
    </citation>
    <scope>NUCLEOTIDE SEQUENCE [LARGE SCALE GENOMIC DNA]</scope>
    <source>
        <strain evidence="2 3">M1803</strain>
    </source>
</reference>
<gene>
    <name evidence="2" type="ORF">IPV69_23110</name>
</gene>
<dbReference type="AlphaFoldDB" id="A0A7M2WUB4"/>
<feature type="transmembrane region" description="Helical" evidence="1">
    <location>
        <begin position="112"/>
        <end position="132"/>
    </location>
</feature>
<accession>A0A7M2WUB4</accession>
<dbReference type="KEGG" id="hbs:IPV69_23110"/>
<proteinExistence type="predicted"/>
<sequence length="136" mass="14533">MPEIKVSWQLGVFITSVFAMPMALVLFYTAYIRDLPVDASTLQIFGLIALGLLVLMVIAVLSRMVQARCELRPDGKPMSAWVARQVGAGLMLCAAGVIIICGFLWFGITQRLAVVGGCLAAGPGIIQIGRALSPVR</sequence>
<evidence type="ECO:0000313" key="3">
    <source>
        <dbReference type="Proteomes" id="UP000593765"/>
    </source>
</evidence>
<keyword evidence="1" id="KW-0472">Membrane</keyword>
<keyword evidence="1" id="KW-1133">Transmembrane helix</keyword>
<keyword evidence="1" id="KW-0812">Transmembrane</keyword>